<protein>
    <submittedName>
        <fullName evidence="4">Tubulin-tyrosine ligase family protein</fullName>
    </submittedName>
</protein>
<dbReference type="KEGG" id="tet:TTHERM_00586750"/>
<dbReference type="eggNOG" id="KOG2157">
    <property type="taxonomic scope" value="Eukaryota"/>
</dbReference>
<dbReference type="AlphaFoldDB" id="I7MKN8"/>
<keyword evidence="5" id="KW-1185">Reference proteome</keyword>
<dbReference type="InParanoid" id="I7MKN8"/>
<evidence type="ECO:0000313" key="5">
    <source>
        <dbReference type="Proteomes" id="UP000009168"/>
    </source>
</evidence>
<dbReference type="GO" id="GO:0005524">
    <property type="term" value="F:ATP binding"/>
    <property type="evidence" value="ECO:0007669"/>
    <property type="project" value="UniProtKB-UniRule"/>
</dbReference>
<name>I7MKN8_TETTS</name>
<dbReference type="InterPro" id="IPR004344">
    <property type="entry name" value="TTL/TTLL_fam"/>
</dbReference>
<dbReference type="Gene3D" id="3.30.470.20">
    <property type="entry name" value="ATP-grasp fold, B domain"/>
    <property type="match status" value="1"/>
</dbReference>
<dbReference type="EMBL" id="GG662637">
    <property type="protein sequence ID" value="EAR99635.2"/>
    <property type="molecule type" value="Genomic_DNA"/>
</dbReference>
<evidence type="ECO:0000256" key="2">
    <source>
        <dbReference type="SAM" id="Phobius"/>
    </source>
</evidence>
<dbReference type="PROSITE" id="PS50975">
    <property type="entry name" value="ATP_GRASP"/>
    <property type="match status" value="1"/>
</dbReference>
<dbReference type="GO" id="GO:0046872">
    <property type="term" value="F:metal ion binding"/>
    <property type="evidence" value="ECO:0007669"/>
    <property type="project" value="InterPro"/>
</dbReference>
<dbReference type="GeneID" id="7831787"/>
<dbReference type="Proteomes" id="UP000009168">
    <property type="component" value="Unassembled WGS sequence"/>
</dbReference>
<feature type="transmembrane region" description="Helical" evidence="2">
    <location>
        <begin position="7"/>
        <end position="24"/>
    </location>
</feature>
<dbReference type="RefSeq" id="XP_001019880.2">
    <property type="nucleotide sequence ID" value="XM_001019880.2"/>
</dbReference>
<evidence type="ECO:0000259" key="3">
    <source>
        <dbReference type="PROSITE" id="PS50975"/>
    </source>
</evidence>
<dbReference type="OrthoDB" id="202825at2759"/>
<evidence type="ECO:0000256" key="1">
    <source>
        <dbReference type="PROSITE-ProRule" id="PRU00409"/>
    </source>
</evidence>
<dbReference type="GO" id="GO:0070737">
    <property type="term" value="F:protein-glycine ligase activity, elongating"/>
    <property type="evidence" value="ECO:0007669"/>
    <property type="project" value="TreeGrafter"/>
</dbReference>
<gene>
    <name evidence="4" type="ORF">TTHERM_00586750</name>
</gene>
<dbReference type="PANTHER" id="PTHR46810:SF1">
    <property type="entry name" value="INACTIVE POLYGLYCYLASE TTLL10"/>
    <property type="match status" value="1"/>
</dbReference>
<dbReference type="Pfam" id="PF03133">
    <property type="entry name" value="TTL"/>
    <property type="match status" value="1"/>
</dbReference>
<proteinExistence type="predicted"/>
<dbReference type="InterPro" id="IPR027752">
    <property type="entry name" value="TTLL10"/>
</dbReference>
<keyword evidence="4" id="KW-0436">Ligase</keyword>
<keyword evidence="2" id="KW-0812">Transmembrane</keyword>
<accession>I7MKN8</accession>
<keyword evidence="2" id="KW-0472">Membrane</keyword>
<dbReference type="SUPFAM" id="SSF56059">
    <property type="entry name" value="Glutathione synthetase ATP-binding domain-like"/>
    <property type="match status" value="1"/>
</dbReference>
<organism evidence="4 5">
    <name type="scientific">Tetrahymena thermophila (strain SB210)</name>
    <dbReference type="NCBI Taxonomy" id="312017"/>
    <lineage>
        <taxon>Eukaryota</taxon>
        <taxon>Sar</taxon>
        <taxon>Alveolata</taxon>
        <taxon>Ciliophora</taxon>
        <taxon>Intramacronucleata</taxon>
        <taxon>Oligohymenophorea</taxon>
        <taxon>Hymenostomatida</taxon>
        <taxon>Tetrahymenina</taxon>
        <taxon>Tetrahymenidae</taxon>
        <taxon>Tetrahymena</taxon>
    </lineage>
</organism>
<dbReference type="STRING" id="312017.I7MKN8"/>
<dbReference type="InterPro" id="IPR011761">
    <property type="entry name" value="ATP-grasp"/>
</dbReference>
<dbReference type="PROSITE" id="PS51221">
    <property type="entry name" value="TTL"/>
    <property type="match status" value="1"/>
</dbReference>
<keyword evidence="1" id="KW-0067">ATP-binding</keyword>
<keyword evidence="1" id="KW-0547">Nucleotide-binding</keyword>
<sequence>MNIKCYHFLPILLSFIFGMWYVHFKNKNIEIPNLDPIKYEFDWLRLYNLMEEDYFKQNQMSLNFRYFLPRTYFFIPNHMKQFYQEPLYNEDLLDPVYGLNQTFTEKKIQFSQAIGRNVLKNSRFSSFMKKQLDNNGYDILMFQKQVDLNKNILQNNRFLKAFCINNKIYSSIDDKIINQFFQNEDSAVLINRILEIQKYLSKFIIMKNRRCINFNMFEIEILFTQQEGKYKRPYVDNIFNVKKVQTNNIDISKLVEINISKNYIQNDTKYKIFSYDYDFRLKRIIHQCVSNYKYHYQWIKQQADLLYLEPICDQNSNKLAEVNKIYRRSDILLMKKLDRFILIQNLTIYNFLMNSDIVNNKLHFYQIAHQLDQENRKYDFSLSKFLPKTYAFNLSSNNYTQQEEEFMNLLESEMWISKPLDQLGGKGIKVYQNSSQIKEHIKKIKQESTNQTEEDQQVIVQRYIQNPLLVNKKKFDIRSYVIVVSTDPYIVYFLNGYVRLTINDYNKNDTDLLTHLVNTNIQKKHPQFNSKKDDSHWELHKFESALKQQYNMTDEDIQIKIYNQMKKASAYLFKGLEQYFNVFTANFQIFGLDFMFDEDFNQYFIEVNEIPQLLGQTSTHRNVCPEIVSQQLDSSLYANGQILKGEEIDMKVLQNKCKNCDLLINQEQIFYVNEINAKKKD</sequence>
<keyword evidence="2" id="KW-1133">Transmembrane helix</keyword>
<feature type="domain" description="ATP-grasp" evidence="3">
    <location>
        <begin position="384"/>
        <end position="636"/>
    </location>
</feature>
<reference evidence="5" key="1">
    <citation type="journal article" date="2006" name="PLoS Biol.">
        <title>Macronuclear genome sequence of the ciliate Tetrahymena thermophila, a model eukaryote.</title>
        <authorList>
            <person name="Eisen J.A."/>
            <person name="Coyne R.S."/>
            <person name="Wu M."/>
            <person name="Wu D."/>
            <person name="Thiagarajan M."/>
            <person name="Wortman J.R."/>
            <person name="Badger J.H."/>
            <person name="Ren Q."/>
            <person name="Amedeo P."/>
            <person name="Jones K.M."/>
            <person name="Tallon L.J."/>
            <person name="Delcher A.L."/>
            <person name="Salzberg S.L."/>
            <person name="Silva J.C."/>
            <person name="Haas B.J."/>
            <person name="Majoros W.H."/>
            <person name="Farzad M."/>
            <person name="Carlton J.M."/>
            <person name="Smith R.K. Jr."/>
            <person name="Garg J."/>
            <person name="Pearlman R.E."/>
            <person name="Karrer K.M."/>
            <person name="Sun L."/>
            <person name="Manning G."/>
            <person name="Elde N.C."/>
            <person name="Turkewitz A.P."/>
            <person name="Asai D.J."/>
            <person name="Wilkes D.E."/>
            <person name="Wang Y."/>
            <person name="Cai H."/>
            <person name="Collins K."/>
            <person name="Stewart B.A."/>
            <person name="Lee S.R."/>
            <person name="Wilamowska K."/>
            <person name="Weinberg Z."/>
            <person name="Ruzzo W.L."/>
            <person name="Wloga D."/>
            <person name="Gaertig J."/>
            <person name="Frankel J."/>
            <person name="Tsao C.-C."/>
            <person name="Gorovsky M.A."/>
            <person name="Keeling P.J."/>
            <person name="Waller R.F."/>
            <person name="Patron N.J."/>
            <person name="Cherry J.M."/>
            <person name="Stover N.A."/>
            <person name="Krieger C.J."/>
            <person name="del Toro C."/>
            <person name="Ryder H.F."/>
            <person name="Williamson S.C."/>
            <person name="Barbeau R.A."/>
            <person name="Hamilton E.P."/>
            <person name="Orias E."/>
        </authorList>
    </citation>
    <scope>NUCLEOTIDE SEQUENCE [LARGE SCALE GENOMIC DNA]</scope>
    <source>
        <strain evidence="5">SB210</strain>
    </source>
</reference>
<dbReference type="PANTHER" id="PTHR46810">
    <property type="entry name" value="INACTIVE POLYGLYCYLASE TTLL10"/>
    <property type="match status" value="1"/>
</dbReference>
<evidence type="ECO:0000313" key="4">
    <source>
        <dbReference type="EMBL" id="EAR99635.2"/>
    </source>
</evidence>